<evidence type="ECO:0000313" key="3">
    <source>
        <dbReference type="EMBL" id="SJM37466.1"/>
    </source>
</evidence>
<dbReference type="Proteomes" id="UP000188169">
    <property type="component" value="Unassembled WGS sequence"/>
</dbReference>
<feature type="transmembrane region" description="Helical" evidence="1">
    <location>
        <begin position="137"/>
        <end position="156"/>
    </location>
</feature>
<name>A0A1R4EG62_9GAMM</name>
<gene>
    <name evidence="3" type="ORF">A1019T_01438</name>
</gene>
<dbReference type="InterPro" id="IPR007065">
    <property type="entry name" value="HPP"/>
</dbReference>
<sequence length="223" mass="24815">MHFLFDRAEKLPDNATKTDLLRSLIGGTLGIFVLLLLTEYTGNMMIMAPFGATCVLLFSASHSPLAKPRNVIFGHLIAGFVGLVILKYVGVNIFTIAFAVGLAIFFMHLLKCIHPPAGATTLVVLLTADQVTYGWDFLLMPVLAGSVALISVALVVNNIKPNEKWPAYWFALVQSRIEHQIEQHMEDYVDNHAIEDQIRAQNPIDDAQNDYDFASQKMLSNRR</sequence>
<accession>A0A1R4EG62</accession>
<dbReference type="InterPro" id="IPR058581">
    <property type="entry name" value="TM_HPP"/>
</dbReference>
<dbReference type="AlphaFoldDB" id="A0A1R4EG62"/>
<organism evidence="3 4">
    <name type="scientific">Psychrobacter pasteurii</name>
    <dbReference type="NCBI Taxonomy" id="1945520"/>
    <lineage>
        <taxon>Bacteria</taxon>
        <taxon>Pseudomonadati</taxon>
        <taxon>Pseudomonadota</taxon>
        <taxon>Gammaproteobacteria</taxon>
        <taxon>Moraxellales</taxon>
        <taxon>Moraxellaceae</taxon>
        <taxon>Psychrobacter</taxon>
    </lineage>
</organism>
<dbReference type="Pfam" id="PF04982">
    <property type="entry name" value="TM_HPP"/>
    <property type="match status" value="1"/>
</dbReference>
<keyword evidence="1" id="KW-0472">Membrane</keyword>
<feature type="transmembrane region" description="Helical" evidence="1">
    <location>
        <begin position="20"/>
        <end position="37"/>
    </location>
</feature>
<dbReference type="PANTHER" id="PTHR33741">
    <property type="entry name" value="TRANSMEMBRANE PROTEIN DDB_G0269096-RELATED"/>
    <property type="match status" value="1"/>
</dbReference>
<protein>
    <submittedName>
        <fullName evidence="3">HPP family protein</fullName>
    </submittedName>
</protein>
<proteinExistence type="predicted"/>
<feature type="domain" description="HPP transmembrane region" evidence="2">
    <location>
        <begin position="15"/>
        <end position="166"/>
    </location>
</feature>
<keyword evidence="4" id="KW-1185">Reference proteome</keyword>
<feature type="transmembrane region" description="Helical" evidence="1">
    <location>
        <begin position="96"/>
        <end position="117"/>
    </location>
</feature>
<keyword evidence="1" id="KW-0812">Transmembrane</keyword>
<evidence type="ECO:0000256" key="1">
    <source>
        <dbReference type="SAM" id="Phobius"/>
    </source>
</evidence>
<dbReference type="PANTHER" id="PTHR33741:SF5">
    <property type="entry name" value="TRANSMEMBRANE PROTEIN DDB_G0269096-RELATED"/>
    <property type="match status" value="1"/>
</dbReference>
<evidence type="ECO:0000259" key="2">
    <source>
        <dbReference type="Pfam" id="PF04982"/>
    </source>
</evidence>
<dbReference type="EMBL" id="FUGD01000087">
    <property type="protein sequence ID" value="SJM37466.1"/>
    <property type="molecule type" value="Genomic_DNA"/>
</dbReference>
<evidence type="ECO:0000313" key="4">
    <source>
        <dbReference type="Proteomes" id="UP000188169"/>
    </source>
</evidence>
<dbReference type="STRING" id="1945520.A1019T_01438"/>
<feature type="transmembrane region" description="Helical" evidence="1">
    <location>
        <begin position="71"/>
        <end position="89"/>
    </location>
</feature>
<keyword evidence="1" id="KW-1133">Transmembrane helix</keyword>
<dbReference type="OrthoDB" id="9811720at2"/>
<reference evidence="4" key="1">
    <citation type="submission" date="2017-02" db="EMBL/GenBank/DDBJ databases">
        <authorList>
            <person name="Mornico D."/>
        </authorList>
    </citation>
    <scope>NUCLEOTIDE SEQUENCE [LARGE SCALE GENOMIC DNA]</scope>
</reference>